<sequence>MKKIINAIKTKNSIIIISSILFIAILFAIPTGFEKQYKNEIRIQGKIIDTDNSSLHQYGIVKQGEQNLIVEVITENKRKLLVKATNLVQGNMELDKVFSKGDKVLVILTKNKNGEISEWASVSDFWRLDIEIVLLLGFALLLIFFAGAIGIRALLSFIMTALSFWKLLIPAYLKGFNPIIVAILVISICTIMIQLLIGGWSKKTITAISGSLAGMGTILSILLVFAPKFRLHGAIQKFSETLLYSGFPNLDLTGILYASIFIGAMGAIMDLSMDIAAAQEEIVIHSPEISMKELIKSGMRVGKAVLGTMSTTLLFAYSSSYIPLLMIFMSQGVPIENAINLQYVAVEILYTMAGSIGLVLVTPATAVIGGFFMAFPNKIKTNKKNRKHSILYNTTNI</sequence>
<feature type="transmembrane region" description="Helical" evidence="1">
    <location>
        <begin position="304"/>
        <end position="328"/>
    </location>
</feature>
<feature type="transmembrane region" description="Helical" evidence="1">
    <location>
        <begin position="179"/>
        <end position="197"/>
    </location>
</feature>
<dbReference type="Proteomes" id="UP001466331">
    <property type="component" value="Unassembled WGS sequence"/>
</dbReference>
<feature type="transmembrane region" description="Helical" evidence="1">
    <location>
        <begin position="125"/>
        <end position="146"/>
    </location>
</feature>
<proteinExistence type="predicted"/>
<gene>
    <name evidence="2" type="ORF">WKV44_00740</name>
</gene>
<keyword evidence="1" id="KW-0472">Membrane</keyword>
<feature type="transmembrane region" description="Helical" evidence="1">
    <location>
        <begin position="204"/>
        <end position="226"/>
    </location>
</feature>
<feature type="transmembrane region" description="Helical" evidence="1">
    <location>
        <begin position="246"/>
        <end position="268"/>
    </location>
</feature>
<dbReference type="EMBL" id="JBCHKQ010000001">
    <property type="protein sequence ID" value="MEM5947063.1"/>
    <property type="molecule type" value="Genomic_DNA"/>
</dbReference>
<comment type="caution">
    <text evidence="2">The sequence shown here is derived from an EMBL/GenBank/DDBJ whole genome shotgun (WGS) entry which is preliminary data.</text>
</comment>
<feature type="transmembrane region" description="Helical" evidence="1">
    <location>
        <begin position="348"/>
        <end position="375"/>
    </location>
</feature>
<dbReference type="InterPro" id="IPR012507">
    <property type="entry name" value="YibE_F"/>
</dbReference>
<keyword evidence="1" id="KW-0812">Transmembrane</keyword>
<evidence type="ECO:0000313" key="3">
    <source>
        <dbReference type="Proteomes" id="UP001466331"/>
    </source>
</evidence>
<accession>A0ABU9U8R5</accession>
<organism evidence="2 3">
    <name type="scientific">Rarispira pelagica</name>
    <dbReference type="NCBI Taxonomy" id="3141764"/>
    <lineage>
        <taxon>Bacteria</taxon>
        <taxon>Pseudomonadati</taxon>
        <taxon>Spirochaetota</taxon>
        <taxon>Spirochaetia</taxon>
        <taxon>Winmispirales</taxon>
        <taxon>Winmispiraceae</taxon>
        <taxon>Rarispira</taxon>
    </lineage>
</organism>
<feature type="transmembrane region" description="Helical" evidence="1">
    <location>
        <begin position="12"/>
        <end position="33"/>
    </location>
</feature>
<reference evidence="2 3" key="1">
    <citation type="submission" date="2024-03" db="EMBL/GenBank/DDBJ databases">
        <title>Ignisphaera cupida sp. nov., a hyperthermophilic hydrolytic archaeon from a hot spring of Kamchatka, and proposal of Ignisphaeraceae fam. nov.</title>
        <authorList>
            <person name="Podosokorskaya O.A."/>
            <person name="Elcheninov A.G."/>
            <person name="Maltseva A.I."/>
            <person name="Zayulina K.S."/>
            <person name="Novikov A."/>
            <person name="Merkel A.Y."/>
        </authorList>
    </citation>
    <scope>NUCLEOTIDE SEQUENCE [LARGE SCALE GENOMIC DNA]</scope>
    <source>
        <strain evidence="2 3">38H-sp</strain>
    </source>
</reference>
<keyword evidence="1" id="KW-1133">Transmembrane helix</keyword>
<name>A0ABU9U8R5_9SPIR</name>
<dbReference type="PANTHER" id="PTHR41771">
    <property type="entry name" value="MEMBRANE PROTEIN-RELATED"/>
    <property type="match status" value="1"/>
</dbReference>
<evidence type="ECO:0000256" key="1">
    <source>
        <dbReference type="SAM" id="Phobius"/>
    </source>
</evidence>
<protein>
    <submittedName>
        <fullName evidence="2">YibE/F family protein</fullName>
    </submittedName>
</protein>
<dbReference type="Pfam" id="PF07907">
    <property type="entry name" value="YibE_F"/>
    <property type="match status" value="1"/>
</dbReference>
<dbReference type="PANTHER" id="PTHR41771:SF1">
    <property type="entry name" value="MEMBRANE PROTEIN"/>
    <property type="match status" value="1"/>
</dbReference>
<keyword evidence="3" id="KW-1185">Reference proteome</keyword>
<evidence type="ECO:0000313" key="2">
    <source>
        <dbReference type="EMBL" id="MEM5947063.1"/>
    </source>
</evidence>
<dbReference type="RefSeq" id="WP_420068516.1">
    <property type="nucleotide sequence ID" value="NZ_JBCHKQ010000001.1"/>
</dbReference>